<dbReference type="PANTHER" id="PTHR30290">
    <property type="entry name" value="PERIPLASMIC BINDING COMPONENT OF ABC TRANSPORTER"/>
    <property type="match status" value="1"/>
</dbReference>
<keyword evidence="3" id="KW-0732">Signal</keyword>
<dbReference type="CDD" id="cd08503">
    <property type="entry name" value="PBP2_NikA_DppA_OppA_like_17"/>
    <property type="match status" value="1"/>
</dbReference>
<dbReference type="Gene3D" id="3.10.105.10">
    <property type="entry name" value="Dipeptide-binding Protein, Domain 3"/>
    <property type="match status" value="1"/>
</dbReference>
<dbReference type="PROSITE" id="PS01040">
    <property type="entry name" value="SBP_BACTERIAL_5"/>
    <property type="match status" value="1"/>
</dbReference>
<comment type="caution">
    <text evidence="5">The sequence shown here is derived from an EMBL/GenBank/DDBJ whole genome shotgun (WGS) entry which is preliminary data.</text>
</comment>
<dbReference type="PROSITE" id="PS51318">
    <property type="entry name" value="TAT"/>
    <property type="match status" value="1"/>
</dbReference>
<dbReference type="RefSeq" id="WP_164576364.1">
    <property type="nucleotide sequence ID" value="NZ_CAXUSC020000004.1"/>
</dbReference>
<comment type="subcellular location">
    <subcellularLocation>
        <location evidence="1">Periplasm</location>
    </subcellularLocation>
</comment>
<evidence type="ECO:0000259" key="4">
    <source>
        <dbReference type="Pfam" id="PF00496"/>
    </source>
</evidence>
<dbReference type="AlphaFoldDB" id="A0A6P0B5D0"/>
<accession>A0A6P0B5D0</accession>
<dbReference type="InterPro" id="IPR000914">
    <property type="entry name" value="SBP_5_dom"/>
</dbReference>
<dbReference type="GO" id="GO:0043190">
    <property type="term" value="C:ATP-binding cassette (ABC) transporter complex"/>
    <property type="evidence" value="ECO:0007669"/>
    <property type="project" value="InterPro"/>
</dbReference>
<dbReference type="GO" id="GO:1904680">
    <property type="term" value="F:peptide transmembrane transporter activity"/>
    <property type="evidence" value="ECO:0007669"/>
    <property type="project" value="TreeGrafter"/>
</dbReference>
<sequence length="521" mass="57346">MSDEQSLQTSAISRRTVLRGALVGGVGLALGSSSLSARAQSTVPKRGGNLRVATLGASSTETLDPHSGVLQADFARALGLYEPLVEMQPDASIKNALAETMEPNVDATEWTIRLRKGVKFHDGRTLSAKDVAYTFRRIVNPKAPLSGAITLAPLDADNIQIIDDLTLKVPMKIPFAVFPESICSAVYYAIVPEGFDPTSPIGTGPFKFKSFTAGQQSIFERFDDYWGDAGAHIDTLTINSFVSDVAAFNALQSGQIDALAAAPLSLVRQVGTGGAIKALVSEPGQWTPFTMRVDQPPFNDPNVRKAFRLLVDREQMIKIALSGYGEVGNDVFSRWDPFYDTSLQRHRDLDQAKFLLKKAGQENMKIELVTSDFANGVPQMAQVFARQARDANVDVSVRQVTTDVFYGDQYLKWSFAQDFWLHFPYLPQIAECHMPGATFNETHWGNEQYTKLYNEAVGTLDASKRKEIVHVLMKIDFEEGGYIIPSFNKVVDLLASNVEGLTEARTGYALGHFAWKSVWLS</sequence>
<evidence type="ECO:0000256" key="2">
    <source>
        <dbReference type="ARBA" id="ARBA00005695"/>
    </source>
</evidence>
<dbReference type="InterPro" id="IPR006311">
    <property type="entry name" value="TAT_signal"/>
</dbReference>
<dbReference type="EMBL" id="WUEZ01000009">
    <property type="protein sequence ID" value="NEI34201.1"/>
    <property type="molecule type" value="Genomic_DNA"/>
</dbReference>
<dbReference type="Proteomes" id="UP000471560">
    <property type="component" value="Unassembled WGS sequence"/>
</dbReference>
<comment type="similarity">
    <text evidence="2">Belongs to the bacterial solute-binding protein 5 family.</text>
</comment>
<feature type="domain" description="Solute-binding protein family 5" evidence="4">
    <location>
        <begin position="93"/>
        <end position="408"/>
    </location>
</feature>
<evidence type="ECO:0000313" key="5">
    <source>
        <dbReference type="EMBL" id="NEI34201.1"/>
    </source>
</evidence>
<protein>
    <submittedName>
        <fullName evidence="5">Peptide ABC transporter substrate-binding protein</fullName>
    </submittedName>
</protein>
<dbReference type="PANTHER" id="PTHR30290:SF65">
    <property type="entry name" value="MONOACYL PHOSPHATIDYLINOSITOL TETRAMANNOSIDE-BINDING PROTEIN LPQW-RELATED"/>
    <property type="match status" value="1"/>
</dbReference>
<dbReference type="InterPro" id="IPR030678">
    <property type="entry name" value="Peptide/Ni-bd"/>
</dbReference>
<evidence type="ECO:0000256" key="3">
    <source>
        <dbReference type="ARBA" id="ARBA00022729"/>
    </source>
</evidence>
<dbReference type="InterPro" id="IPR023765">
    <property type="entry name" value="SBP_5_CS"/>
</dbReference>
<dbReference type="InterPro" id="IPR039424">
    <property type="entry name" value="SBP_5"/>
</dbReference>
<proteinExistence type="inferred from homology"/>
<dbReference type="PIRSF" id="PIRSF002741">
    <property type="entry name" value="MppA"/>
    <property type="match status" value="1"/>
</dbReference>
<dbReference type="SUPFAM" id="SSF53850">
    <property type="entry name" value="Periplasmic binding protein-like II"/>
    <property type="match status" value="1"/>
</dbReference>
<organism evidence="5 6">
    <name type="scientific">Rhizobium leguminosarum</name>
    <dbReference type="NCBI Taxonomy" id="384"/>
    <lineage>
        <taxon>Bacteria</taxon>
        <taxon>Pseudomonadati</taxon>
        <taxon>Pseudomonadota</taxon>
        <taxon>Alphaproteobacteria</taxon>
        <taxon>Hyphomicrobiales</taxon>
        <taxon>Rhizobiaceae</taxon>
        <taxon>Rhizobium/Agrobacterium group</taxon>
        <taxon>Rhizobium</taxon>
    </lineage>
</organism>
<dbReference type="Gene3D" id="3.40.190.10">
    <property type="entry name" value="Periplasmic binding protein-like II"/>
    <property type="match status" value="1"/>
</dbReference>
<reference evidence="5 6" key="1">
    <citation type="submission" date="2019-12" db="EMBL/GenBank/DDBJ databases">
        <title>Rhizobium genotypes associated with high levels of biological nitrogen fixation by grain legumes in a temperate-maritime cropping system.</title>
        <authorList>
            <person name="Maluk M."/>
            <person name="Francesc Ferrando Molina F."/>
            <person name="Lopez Del Egido L."/>
            <person name="Lafos M."/>
            <person name="Langarica-Fuentes A."/>
            <person name="Gebre Yohannes G."/>
            <person name="Young M.W."/>
            <person name="Martin P."/>
            <person name="Gantlett R."/>
            <person name="Kenicer G."/>
            <person name="Hawes C."/>
            <person name="Begg G.S."/>
            <person name="Quilliam R.S."/>
            <person name="Squire G.R."/>
            <person name="Poole P.S."/>
            <person name="Young P.W."/>
            <person name="Iannetta P.M."/>
            <person name="James E.K."/>
        </authorList>
    </citation>
    <scope>NUCLEOTIDE SEQUENCE [LARGE SCALE GENOMIC DNA]</scope>
    <source>
        <strain evidence="5 6">JHI1096</strain>
    </source>
</reference>
<evidence type="ECO:0000313" key="6">
    <source>
        <dbReference type="Proteomes" id="UP000471560"/>
    </source>
</evidence>
<gene>
    <name evidence="5" type="ORF">GR204_09320</name>
</gene>
<name>A0A6P0B5D0_RHILE</name>
<dbReference type="GO" id="GO:0015833">
    <property type="term" value="P:peptide transport"/>
    <property type="evidence" value="ECO:0007669"/>
    <property type="project" value="TreeGrafter"/>
</dbReference>
<dbReference type="GO" id="GO:0030288">
    <property type="term" value="C:outer membrane-bounded periplasmic space"/>
    <property type="evidence" value="ECO:0007669"/>
    <property type="project" value="UniProtKB-ARBA"/>
</dbReference>
<dbReference type="Pfam" id="PF00496">
    <property type="entry name" value="SBP_bac_5"/>
    <property type="match status" value="1"/>
</dbReference>
<evidence type="ECO:0000256" key="1">
    <source>
        <dbReference type="ARBA" id="ARBA00004418"/>
    </source>
</evidence>